<evidence type="ECO:0000313" key="14">
    <source>
        <dbReference type="Proteomes" id="UP000824072"/>
    </source>
</evidence>
<comment type="cofactor">
    <cofactor evidence="11">
        <name>Mg(2+)</name>
        <dbReference type="ChEBI" id="CHEBI:18420"/>
    </cofactor>
    <cofactor evidence="11">
        <name>Mn(2+)</name>
        <dbReference type="ChEBI" id="CHEBI:29035"/>
    </cofactor>
    <text evidence="11">Magnesium. Can also use manganese.</text>
</comment>
<comment type="caution">
    <text evidence="13">The sequence shown here is derived from an EMBL/GenBank/DDBJ whole genome shotgun (WGS) entry which is preliminary data.</text>
</comment>
<dbReference type="SUPFAM" id="SSF143631">
    <property type="entry name" value="ApbE-like"/>
    <property type="match status" value="1"/>
</dbReference>
<dbReference type="AlphaFoldDB" id="A0A9D1IC11"/>
<feature type="binding site" evidence="11">
    <location>
        <position position="281"/>
    </location>
    <ligand>
        <name>Mg(2+)</name>
        <dbReference type="ChEBI" id="CHEBI:18420"/>
    </ligand>
</feature>
<dbReference type="PANTHER" id="PTHR30040:SF2">
    <property type="entry name" value="FAD:PROTEIN FMN TRANSFERASE"/>
    <property type="match status" value="1"/>
</dbReference>
<keyword evidence="7 10" id="KW-0460">Magnesium</keyword>
<evidence type="ECO:0000256" key="10">
    <source>
        <dbReference type="PIRNR" id="PIRNR006268"/>
    </source>
</evidence>
<keyword evidence="12" id="KW-0449">Lipoprotein</keyword>
<dbReference type="PIRSF" id="PIRSF006268">
    <property type="entry name" value="ApbE"/>
    <property type="match status" value="1"/>
</dbReference>
<keyword evidence="12" id="KW-0472">Membrane</keyword>
<dbReference type="InterPro" id="IPR003374">
    <property type="entry name" value="ApbE-like_sf"/>
</dbReference>
<evidence type="ECO:0000256" key="9">
    <source>
        <dbReference type="ARBA" id="ARBA00048540"/>
    </source>
</evidence>
<reference evidence="13" key="1">
    <citation type="submission" date="2020-10" db="EMBL/GenBank/DDBJ databases">
        <authorList>
            <person name="Gilroy R."/>
        </authorList>
    </citation>
    <scope>NUCLEOTIDE SEQUENCE</scope>
    <source>
        <strain evidence="13">ChiHcec3-11533</strain>
    </source>
</reference>
<dbReference type="EC" id="2.7.1.180" evidence="1 10"/>
<evidence type="ECO:0000256" key="6">
    <source>
        <dbReference type="ARBA" id="ARBA00022827"/>
    </source>
</evidence>
<dbReference type="GO" id="GO:0005886">
    <property type="term" value="C:plasma membrane"/>
    <property type="evidence" value="ECO:0007669"/>
    <property type="project" value="UniProtKB-SubCell"/>
</dbReference>
<dbReference type="PROSITE" id="PS51257">
    <property type="entry name" value="PROKAR_LIPOPROTEIN"/>
    <property type="match status" value="1"/>
</dbReference>
<evidence type="ECO:0000256" key="4">
    <source>
        <dbReference type="ARBA" id="ARBA00022679"/>
    </source>
</evidence>
<comment type="catalytic activity">
    <reaction evidence="9 10 12">
        <text>L-threonyl-[protein] + FAD = FMN-L-threonyl-[protein] + AMP + H(+)</text>
        <dbReference type="Rhea" id="RHEA:36847"/>
        <dbReference type="Rhea" id="RHEA-COMP:11060"/>
        <dbReference type="Rhea" id="RHEA-COMP:11061"/>
        <dbReference type="ChEBI" id="CHEBI:15378"/>
        <dbReference type="ChEBI" id="CHEBI:30013"/>
        <dbReference type="ChEBI" id="CHEBI:57692"/>
        <dbReference type="ChEBI" id="CHEBI:74257"/>
        <dbReference type="ChEBI" id="CHEBI:456215"/>
        <dbReference type="EC" id="2.7.1.180"/>
    </reaction>
</comment>
<dbReference type="Gene3D" id="3.10.520.10">
    <property type="entry name" value="ApbE-like domains"/>
    <property type="match status" value="1"/>
</dbReference>
<keyword evidence="6 10" id="KW-0274">FAD</keyword>
<feature type="binding site" evidence="11">
    <location>
        <position position="170"/>
    </location>
    <ligand>
        <name>Mg(2+)</name>
        <dbReference type="ChEBI" id="CHEBI:18420"/>
    </ligand>
</feature>
<keyword evidence="12" id="KW-1003">Cell membrane</keyword>
<dbReference type="EMBL" id="DVMU01000016">
    <property type="protein sequence ID" value="HIU33059.1"/>
    <property type="molecule type" value="Genomic_DNA"/>
</dbReference>
<dbReference type="GO" id="GO:0046872">
    <property type="term" value="F:metal ion binding"/>
    <property type="evidence" value="ECO:0007669"/>
    <property type="project" value="UniProtKB-UniRule"/>
</dbReference>
<name>A0A9D1IC11_9FIRM</name>
<keyword evidence="3 10" id="KW-0285">Flavoprotein</keyword>
<organism evidence="13 14">
    <name type="scientific">Candidatus Pullichristensenella excrementigallinarum</name>
    <dbReference type="NCBI Taxonomy" id="2840907"/>
    <lineage>
        <taxon>Bacteria</taxon>
        <taxon>Bacillati</taxon>
        <taxon>Bacillota</taxon>
        <taxon>Clostridia</taxon>
        <taxon>Candidatus Pullichristensenella</taxon>
    </lineage>
</organism>
<proteinExistence type="inferred from homology"/>
<accession>A0A9D1IC11</accession>
<dbReference type="Proteomes" id="UP000824072">
    <property type="component" value="Unassembled WGS sequence"/>
</dbReference>
<evidence type="ECO:0000256" key="1">
    <source>
        <dbReference type="ARBA" id="ARBA00011955"/>
    </source>
</evidence>
<evidence type="ECO:0000256" key="3">
    <source>
        <dbReference type="ARBA" id="ARBA00022630"/>
    </source>
</evidence>
<evidence type="ECO:0000256" key="11">
    <source>
        <dbReference type="PIRSR" id="PIRSR006268-2"/>
    </source>
</evidence>
<evidence type="ECO:0000256" key="2">
    <source>
        <dbReference type="ARBA" id="ARBA00016337"/>
    </source>
</evidence>
<keyword evidence="5 10" id="KW-0479">Metal-binding</keyword>
<dbReference type="InterPro" id="IPR024932">
    <property type="entry name" value="ApbE"/>
</dbReference>
<dbReference type="PANTHER" id="PTHR30040">
    <property type="entry name" value="THIAMINE BIOSYNTHESIS LIPOPROTEIN APBE"/>
    <property type="match status" value="1"/>
</dbReference>
<keyword evidence="4 10" id="KW-0808">Transferase</keyword>
<keyword evidence="12" id="KW-0997">Cell inner membrane</keyword>
<evidence type="ECO:0000256" key="8">
    <source>
        <dbReference type="ARBA" id="ARBA00031306"/>
    </source>
</evidence>
<evidence type="ECO:0000256" key="5">
    <source>
        <dbReference type="ARBA" id="ARBA00022723"/>
    </source>
</evidence>
<comment type="similarity">
    <text evidence="10 12">Belongs to the ApbE family.</text>
</comment>
<dbReference type="Pfam" id="PF02424">
    <property type="entry name" value="ApbE"/>
    <property type="match status" value="1"/>
</dbReference>
<evidence type="ECO:0000313" key="13">
    <source>
        <dbReference type="EMBL" id="HIU33059.1"/>
    </source>
</evidence>
<comment type="subcellular location">
    <subcellularLocation>
        <location evidence="12">Cell inner membrane</location>
        <topology evidence="12">Lipid-anchor</topology>
        <orientation evidence="12">Periplasmic side</orientation>
    </subcellularLocation>
</comment>
<dbReference type="GO" id="GO:0016740">
    <property type="term" value="F:transferase activity"/>
    <property type="evidence" value="ECO:0007669"/>
    <property type="project" value="UniProtKB-UniRule"/>
</dbReference>
<protein>
    <recommendedName>
        <fullName evidence="2 10">FAD:protein FMN transferase</fullName>
        <ecNumber evidence="1 10">2.7.1.180</ecNumber>
    </recommendedName>
    <alternativeName>
        <fullName evidence="8 10">Flavin transferase</fullName>
    </alternativeName>
</protein>
<evidence type="ECO:0000256" key="7">
    <source>
        <dbReference type="ARBA" id="ARBA00022842"/>
    </source>
</evidence>
<sequence length="328" mass="36404">MIRRVALFLVLAILLTGCAGQRPSRYSRMYYDAFDTVIQLTVYAQAEPDFSAFEEELSRLDAVFDRYAEHPGICGLWALNASGGDWLEIEPELYELLTLCKQWWEKYGDRVNPGMGEVISLWAEYREAGEGVPSDRELSQAAEHSDFSSLELSEGRARLTDPEMTLDLGASAKGYAAGVLQEMLLEEYDSFLLDMGGNITACGEKADGSGLWQVGVRAPETGGILLTMRMEDLSASTSAGDQRYYEWNGVRYHHLLDPETLYPANFVRQVTVLSENAALADYFSTLLFVTPVERALALAESVPEIGAIFVLNDGSVQMTGNAEKWVEE</sequence>
<reference evidence="13" key="2">
    <citation type="journal article" date="2021" name="PeerJ">
        <title>Extensive microbial diversity within the chicken gut microbiome revealed by metagenomics and culture.</title>
        <authorList>
            <person name="Gilroy R."/>
            <person name="Ravi A."/>
            <person name="Getino M."/>
            <person name="Pursley I."/>
            <person name="Horton D.L."/>
            <person name="Alikhan N.F."/>
            <person name="Baker D."/>
            <person name="Gharbi K."/>
            <person name="Hall N."/>
            <person name="Watson M."/>
            <person name="Adriaenssens E.M."/>
            <person name="Foster-Nyarko E."/>
            <person name="Jarju S."/>
            <person name="Secka A."/>
            <person name="Antonio M."/>
            <person name="Oren A."/>
            <person name="Chaudhuri R.R."/>
            <person name="La Ragione R."/>
            <person name="Hildebrand F."/>
            <person name="Pallen M.J."/>
        </authorList>
    </citation>
    <scope>NUCLEOTIDE SEQUENCE</scope>
    <source>
        <strain evidence="13">ChiHcec3-11533</strain>
    </source>
</reference>
<gene>
    <name evidence="13" type="ORF">IAB02_00720</name>
</gene>
<feature type="binding site" evidence="11">
    <location>
        <position position="285"/>
    </location>
    <ligand>
        <name>Mg(2+)</name>
        <dbReference type="ChEBI" id="CHEBI:18420"/>
    </ligand>
</feature>
<comment type="function">
    <text evidence="12">Flavin transferase that catalyzes the transfer of the FMN moiety of FAD and its covalent binding to the hydroxyl group of a threonine residue in a target flavoprotein.</text>
</comment>
<evidence type="ECO:0000256" key="12">
    <source>
        <dbReference type="RuleBase" id="RU363002"/>
    </source>
</evidence>